<dbReference type="InterPro" id="IPR000683">
    <property type="entry name" value="Gfo/Idh/MocA-like_OxRdtase_N"/>
</dbReference>
<dbReference type="Pfam" id="PF22725">
    <property type="entry name" value="GFO_IDH_MocA_C3"/>
    <property type="match status" value="1"/>
</dbReference>
<dbReference type="InterPro" id="IPR055170">
    <property type="entry name" value="GFO_IDH_MocA-like_dom"/>
</dbReference>
<dbReference type="InterPro" id="IPR036291">
    <property type="entry name" value="NAD(P)-bd_dom_sf"/>
</dbReference>
<dbReference type="Proteomes" id="UP000646579">
    <property type="component" value="Unassembled WGS sequence"/>
</dbReference>
<sequence length="331" mass="35548">MESLRVGLLGCGGIGARHVEALNELRAFATLVACCGRDEERTKSFAVERGGAAAYTDLSTMLANEKLDLLIVALPPFAHEGQVEAAARAGVHLLVEKPIALGLERAEAMVQAADEAGIVASCGFMHRFGVAVEGWEQALAADRTGRPGMFTGYFHCNSLHAPWWRTRELSGGQTVEQLIHVVDLARHTLGMPETVYARAANMFHQDVPGYDSEDVSAMILGYGDGRVGVLDATNSAIPGRWESGWKIIAEKMTGSFAGYNSAEFIDTQNPENVTAVPIVGERDVFVAQLQDVLEAIAGNKAPHVPLRDGLDSLRIVLAARQSADEGRQITL</sequence>
<evidence type="ECO:0000313" key="3">
    <source>
        <dbReference type="EMBL" id="GHA34544.1"/>
    </source>
</evidence>
<dbReference type="RefSeq" id="WP_189426842.1">
    <property type="nucleotide sequence ID" value="NZ_BMZE01000004.1"/>
</dbReference>
<accession>A0A918VVW0</accession>
<reference evidence="3" key="1">
    <citation type="journal article" date="2014" name="Int. J. Syst. Evol. Microbiol.">
        <title>Complete genome sequence of Corynebacterium casei LMG S-19264T (=DSM 44701T), isolated from a smear-ripened cheese.</title>
        <authorList>
            <consortium name="US DOE Joint Genome Institute (JGI-PGF)"/>
            <person name="Walter F."/>
            <person name="Albersmeier A."/>
            <person name="Kalinowski J."/>
            <person name="Ruckert C."/>
        </authorList>
    </citation>
    <scope>NUCLEOTIDE SEQUENCE</scope>
    <source>
        <strain evidence="3">KCTC 32437</strain>
    </source>
</reference>
<name>A0A918VVW0_9HYPH</name>
<keyword evidence="4" id="KW-1185">Reference proteome</keyword>
<dbReference type="InterPro" id="IPR052515">
    <property type="entry name" value="Gfo/Idh/MocA_Oxidoreductase"/>
</dbReference>
<comment type="caution">
    <text evidence="3">The sequence shown here is derived from an EMBL/GenBank/DDBJ whole genome shotgun (WGS) entry which is preliminary data.</text>
</comment>
<dbReference type="GO" id="GO:0000166">
    <property type="term" value="F:nucleotide binding"/>
    <property type="evidence" value="ECO:0007669"/>
    <property type="project" value="InterPro"/>
</dbReference>
<dbReference type="SUPFAM" id="SSF55347">
    <property type="entry name" value="Glyceraldehyde-3-phosphate dehydrogenase-like, C-terminal domain"/>
    <property type="match status" value="1"/>
</dbReference>
<dbReference type="PANTHER" id="PTHR43249:SF1">
    <property type="entry name" value="D-GLUCOSIDE 3-DEHYDROGENASE"/>
    <property type="match status" value="1"/>
</dbReference>
<dbReference type="Gene3D" id="3.40.50.720">
    <property type="entry name" value="NAD(P)-binding Rossmann-like Domain"/>
    <property type="match status" value="1"/>
</dbReference>
<evidence type="ECO:0008006" key="5">
    <source>
        <dbReference type="Google" id="ProtNLM"/>
    </source>
</evidence>
<proteinExistence type="predicted"/>
<dbReference type="Gene3D" id="3.30.360.10">
    <property type="entry name" value="Dihydrodipicolinate Reductase, domain 2"/>
    <property type="match status" value="1"/>
</dbReference>
<dbReference type="AlphaFoldDB" id="A0A918VVW0"/>
<evidence type="ECO:0000313" key="4">
    <source>
        <dbReference type="Proteomes" id="UP000646579"/>
    </source>
</evidence>
<feature type="domain" description="GFO/IDH/MocA-like oxidoreductase" evidence="2">
    <location>
        <begin position="137"/>
        <end position="250"/>
    </location>
</feature>
<dbReference type="EMBL" id="BMZE01000004">
    <property type="protein sequence ID" value="GHA34544.1"/>
    <property type="molecule type" value="Genomic_DNA"/>
</dbReference>
<feature type="domain" description="Gfo/Idh/MocA-like oxidoreductase N-terminal" evidence="1">
    <location>
        <begin position="4"/>
        <end position="123"/>
    </location>
</feature>
<dbReference type="SUPFAM" id="SSF51735">
    <property type="entry name" value="NAD(P)-binding Rossmann-fold domains"/>
    <property type="match status" value="1"/>
</dbReference>
<organism evidence="3 4">
    <name type="scientific">Devosia pacifica</name>
    <dbReference type="NCBI Taxonomy" id="1335967"/>
    <lineage>
        <taxon>Bacteria</taxon>
        <taxon>Pseudomonadati</taxon>
        <taxon>Pseudomonadota</taxon>
        <taxon>Alphaproteobacteria</taxon>
        <taxon>Hyphomicrobiales</taxon>
        <taxon>Devosiaceae</taxon>
        <taxon>Devosia</taxon>
    </lineage>
</organism>
<dbReference type="PANTHER" id="PTHR43249">
    <property type="entry name" value="UDP-N-ACETYL-2-AMINO-2-DEOXY-D-GLUCURONATE OXIDASE"/>
    <property type="match status" value="1"/>
</dbReference>
<dbReference type="Pfam" id="PF01408">
    <property type="entry name" value="GFO_IDH_MocA"/>
    <property type="match status" value="1"/>
</dbReference>
<protein>
    <recommendedName>
        <fullName evidence="5">Dehydrogenase</fullName>
    </recommendedName>
</protein>
<evidence type="ECO:0000259" key="1">
    <source>
        <dbReference type="Pfam" id="PF01408"/>
    </source>
</evidence>
<reference evidence="3" key="2">
    <citation type="submission" date="2020-09" db="EMBL/GenBank/DDBJ databases">
        <authorList>
            <person name="Sun Q."/>
            <person name="Kim S."/>
        </authorList>
    </citation>
    <scope>NUCLEOTIDE SEQUENCE</scope>
    <source>
        <strain evidence="3">KCTC 32437</strain>
    </source>
</reference>
<evidence type="ECO:0000259" key="2">
    <source>
        <dbReference type="Pfam" id="PF22725"/>
    </source>
</evidence>
<gene>
    <name evidence="3" type="ORF">GCM10007989_32970</name>
</gene>